<organism evidence="1 2">
    <name type="scientific">Mesorhizobium metallidurans STM 2683</name>
    <dbReference type="NCBI Taxonomy" id="1297569"/>
    <lineage>
        <taxon>Bacteria</taxon>
        <taxon>Pseudomonadati</taxon>
        <taxon>Pseudomonadota</taxon>
        <taxon>Alphaproteobacteria</taxon>
        <taxon>Hyphomicrobiales</taxon>
        <taxon>Phyllobacteriaceae</taxon>
        <taxon>Mesorhizobium</taxon>
    </lineage>
</organism>
<proteinExistence type="predicted"/>
<dbReference type="AlphaFoldDB" id="M5F253"/>
<dbReference type="EMBL" id="CAUM01000078">
    <property type="protein sequence ID" value="CCV05861.1"/>
    <property type="molecule type" value="Genomic_DNA"/>
</dbReference>
<dbReference type="STRING" id="1297569.MESS2_1690012"/>
<dbReference type="Proteomes" id="UP000012062">
    <property type="component" value="Unassembled WGS sequence"/>
</dbReference>
<protein>
    <submittedName>
        <fullName evidence="1">Uncharacterized protein</fullName>
    </submittedName>
</protein>
<evidence type="ECO:0000313" key="2">
    <source>
        <dbReference type="Proteomes" id="UP000012062"/>
    </source>
</evidence>
<keyword evidence="2" id="KW-1185">Reference proteome</keyword>
<sequence>MTRSACLGSLTSAFRGVAPDFFRRDAGWFDPALTLERGAGLSRCQTEPSQGNDGYLVEDWDNAAAKRWR</sequence>
<accession>M5F253</accession>
<evidence type="ECO:0000313" key="1">
    <source>
        <dbReference type="EMBL" id="CCV05861.1"/>
    </source>
</evidence>
<gene>
    <name evidence="1" type="ORF">MESS2_1690012</name>
</gene>
<comment type="caution">
    <text evidence="1">The sequence shown here is derived from an EMBL/GenBank/DDBJ whole genome shotgun (WGS) entry which is preliminary data.</text>
</comment>
<name>M5F253_9HYPH</name>
<reference evidence="1 2" key="1">
    <citation type="submission" date="2013-02" db="EMBL/GenBank/DDBJ databases">
        <authorList>
            <person name="Genoscope - CEA"/>
        </authorList>
    </citation>
    <scope>NUCLEOTIDE SEQUENCE [LARGE SCALE GENOMIC DNA]</scope>
    <source>
        <strain evidence="1 2">STM 2683</strain>
    </source>
</reference>